<gene>
    <name evidence="1" type="ORF">A3F27_02405</name>
</gene>
<reference evidence="1 2" key="1">
    <citation type="journal article" date="2016" name="Nat. Commun.">
        <title>Thousands of microbial genomes shed light on interconnected biogeochemical processes in an aquifer system.</title>
        <authorList>
            <person name="Anantharaman K."/>
            <person name="Brown C.T."/>
            <person name="Hug L.A."/>
            <person name="Sharon I."/>
            <person name="Castelle C.J."/>
            <person name="Probst A.J."/>
            <person name="Thomas B.C."/>
            <person name="Singh A."/>
            <person name="Wilkins M.J."/>
            <person name="Karaoz U."/>
            <person name="Brodie E.L."/>
            <person name="Williams K.H."/>
            <person name="Hubbard S.S."/>
            <person name="Banfield J.F."/>
        </authorList>
    </citation>
    <scope>NUCLEOTIDE SEQUENCE [LARGE SCALE GENOMIC DNA]</scope>
</reference>
<protein>
    <submittedName>
        <fullName evidence="1">Uncharacterized protein</fullName>
    </submittedName>
</protein>
<proteinExistence type="predicted"/>
<name>A0A1F6EC74_9BACT</name>
<dbReference type="EMBL" id="MFLP01000005">
    <property type="protein sequence ID" value="OGG71274.1"/>
    <property type="molecule type" value="Genomic_DNA"/>
</dbReference>
<comment type="caution">
    <text evidence="1">The sequence shown here is derived from an EMBL/GenBank/DDBJ whole genome shotgun (WGS) entry which is preliminary data.</text>
</comment>
<accession>A0A1F6EC74</accession>
<sequence length="273" mass="30611">MHEGIRSTTPKALERNRSHLVEASVLIAALAAFDHNPAQALELAPQTSWNNAITGNIRESVRKDTNESRFTYVQYSKTEGEWLQINSGSGGRAEFNVSQYARALLNNPKYGDTKKICTGHSHPNEIFRASTPNSDAYKRFATPPSSIPGDLQAAKIVEHELGLFRIPKGKLVNFVADIYGIWYFRTAQQSDYRNADERKTAGHINTTEAREKHNKTYQAFVIKSLTPNIDLRGTTEYKNLLDSYRINRGGMVRFVPYEEVPSEPACAGVDFKG</sequence>
<evidence type="ECO:0000313" key="1">
    <source>
        <dbReference type="EMBL" id="OGG71274.1"/>
    </source>
</evidence>
<evidence type="ECO:0000313" key="2">
    <source>
        <dbReference type="Proteomes" id="UP000176689"/>
    </source>
</evidence>
<organism evidence="1 2">
    <name type="scientific">Candidatus Kaiserbacteria bacterium RIFCSPHIGHO2_12_FULL_53_13</name>
    <dbReference type="NCBI Taxonomy" id="1798502"/>
    <lineage>
        <taxon>Bacteria</taxon>
        <taxon>Candidatus Kaiseribacteriota</taxon>
    </lineage>
</organism>
<dbReference type="AlphaFoldDB" id="A0A1F6EC74"/>
<dbReference type="Proteomes" id="UP000176689">
    <property type="component" value="Unassembled WGS sequence"/>
</dbReference>